<evidence type="ECO:0000313" key="2">
    <source>
        <dbReference type="EMBL" id="RXN38356.1"/>
    </source>
</evidence>
<comment type="caution">
    <text evidence="2">The sequence shown here is derived from an EMBL/GenBank/DDBJ whole genome shotgun (WGS) entry which is preliminary data.</text>
</comment>
<proteinExistence type="predicted"/>
<evidence type="ECO:0000313" key="3">
    <source>
        <dbReference type="Proteomes" id="UP000290572"/>
    </source>
</evidence>
<dbReference type="Proteomes" id="UP000290572">
    <property type="component" value="Unassembled WGS sequence"/>
</dbReference>
<feature type="region of interest" description="Disordered" evidence="1">
    <location>
        <begin position="38"/>
        <end position="162"/>
    </location>
</feature>
<feature type="compositionally biased region" description="Basic and acidic residues" evidence="1">
    <location>
        <begin position="79"/>
        <end position="99"/>
    </location>
</feature>
<protein>
    <submittedName>
        <fullName evidence="2">Uncharacterized protein</fullName>
    </submittedName>
</protein>
<feature type="compositionally biased region" description="Low complexity" evidence="1">
    <location>
        <begin position="129"/>
        <end position="142"/>
    </location>
</feature>
<gene>
    <name evidence="2" type="ORF">ROHU_001192</name>
</gene>
<dbReference type="AlphaFoldDB" id="A0A498P362"/>
<feature type="compositionally biased region" description="Polar residues" evidence="1">
    <location>
        <begin position="43"/>
        <end position="70"/>
    </location>
</feature>
<sequence length="243" mass="27416">MPKRKAYCFHNCQEEERKIPHRTRTRWKQRKIEKYLHDLEAETFQSGTNDNVSQSPNGNEESTPTDTGLQDNILLQPETTRESPSIEKKDMSHIPERKVQSQSPNTNDNLPLRTGQSISNEIQDDSPMSHSPETTEEGTSSEVQDDSPMSHSPETAEEGTSSEVQSAFMFENYNGYLLKQVKSSNAVPQQICKRVAWSRALPRIAKACLSDDVSPEMKSFYTDMASSKHHMSPGPLLADTITE</sequence>
<dbReference type="EMBL" id="QBIY01004907">
    <property type="protein sequence ID" value="RXN38356.1"/>
    <property type="molecule type" value="Genomic_DNA"/>
</dbReference>
<keyword evidence="3" id="KW-1185">Reference proteome</keyword>
<name>A0A498P362_LABRO</name>
<accession>A0A498P362</accession>
<feature type="compositionally biased region" description="Polar residues" evidence="1">
    <location>
        <begin position="100"/>
        <end position="121"/>
    </location>
</feature>
<organism evidence="2 3">
    <name type="scientific">Labeo rohita</name>
    <name type="common">Indian major carp</name>
    <name type="synonym">Cyprinus rohita</name>
    <dbReference type="NCBI Taxonomy" id="84645"/>
    <lineage>
        <taxon>Eukaryota</taxon>
        <taxon>Metazoa</taxon>
        <taxon>Chordata</taxon>
        <taxon>Craniata</taxon>
        <taxon>Vertebrata</taxon>
        <taxon>Euteleostomi</taxon>
        <taxon>Actinopterygii</taxon>
        <taxon>Neopterygii</taxon>
        <taxon>Teleostei</taxon>
        <taxon>Ostariophysi</taxon>
        <taxon>Cypriniformes</taxon>
        <taxon>Cyprinidae</taxon>
        <taxon>Labeoninae</taxon>
        <taxon>Labeonini</taxon>
        <taxon>Labeo</taxon>
    </lineage>
</organism>
<evidence type="ECO:0000256" key="1">
    <source>
        <dbReference type="SAM" id="MobiDB-lite"/>
    </source>
</evidence>
<feature type="compositionally biased region" description="Polar residues" evidence="1">
    <location>
        <begin position="147"/>
        <end position="162"/>
    </location>
</feature>
<reference evidence="2 3" key="1">
    <citation type="submission" date="2018-03" db="EMBL/GenBank/DDBJ databases">
        <title>Draft genome sequence of Rohu Carp (Labeo rohita).</title>
        <authorList>
            <person name="Das P."/>
            <person name="Kushwaha B."/>
            <person name="Joshi C.G."/>
            <person name="Kumar D."/>
            <person name="Nagpure N.S."/>
            <person name="Sahoo L."/>
            <person name="Das S.P."/>
            <person name="Bit A."/>
            <person name="Patnaik S."/>
            <person name="Meher P.K."/>
            <person name="Jayasankar P."/>
            <person name="Koringa P.G."/>
            <person name="Patel N.V."/>
            <person name="Hinsu A.T."/>
            <person name="Kumar R."/>
            <person name="Pandey M."/>
            <person name="Agarwal S."/>
            <person name="Srivastava S."/>
            <person name="Singh M."/>
            <person name="Iquebal M.A."/>
            <person name="Jaiswal S."/>
            <person name="Angadi U.B."/>
            <person name="Kumar N."/>
            <person name="Raza M."/>
            <person name="Shah T.M."/>
            <person name="Rai A."/>
            <person name="Jena J.K."/>
        </authorList>
    </citation>
    <scope>NUCLEOTIDE SEQUENCE [LARGE SCALE GENOMIC DNA]</scope>
    <source>
        <strain evidence="2">DASCIFA01</strain>
        <tissue evidence="2">Testis</tissue>
    </source>
</reference>